<dbReference type="EMBL" id="JAPJUH010000004">
    <property type="protein sequence ID" value="MCX3265812.1"/>
    <property type="molecule type" value="Genomic_DNA"/>
</dbReference>
<comment type="caution">
    <text evidence="3">The sequence shown here is derived from an EMBL/GenBank/DDBJ whole genome shotgun (WGS) entry which is preliminary data.</text>
</comment>
<dbReference type="CDD" id="cd20736">
    <property type="entry name" value="PoNe_Nuclease"/>
    <property type="match status" value="1"/>
</dbReference>
<dbReference type="PANTHER" id="PTHR34039:SF1">
    <property type="entry name" value="UPF0102 PROTEIN YRAN"/>
    <property type="match status" value="1"/>
</dbReference>
<evidence type="ECO:0000256" key="1">
    <source>
        <dbReference type="ARBA" id="ARBA00006738"/>
    </source>
</evidence>
<dbReference type="PANTHER" id="PTHR34039">
    <property type="entry name" value="UPF0102 PROTEIN YRAN"/>
    <property type="match status" value="1"/>
</dbReference>
<keyword evidence="4" id="KW-1185">Reference proteome</keyword>
<gene>
    <name evidence="3" type="ORF">OQZ29_13725</name>
</gene>
<protein>
    <recommendedName>
        <fullName evidence="2">UPF0102 protein OQZ29_13725</fullName>
    </recommendedName>
</protein>
<organism evidence="3 4">
    <name type="scientific">Pedobacter agri</name>
    <dbReference type="NCBI Taxonomy" id="454586"/>
    <lineage>
        <taxon>Bacteria</taxon>
        <taxon>Pseudomonadati</taxon>
        <taxon>Bacteroidota</taxon>
        <taxon>Sphingobacteriia</taxon>
        <taxon>Sphingobacteriales</taxon>
        <taxon>Sphingobacteriaceae</taxon>
        <taxon>Pedobacter</taxon>
    </lineage>
</organism>
<dbReference type="Pfam" id="PF02021">
    <property type="entry name" value="UPF0102"/>
    <property type="match status" value="1"/>
</dbReference>
<proteinExistence type="inferred from homology"/>
<sequence>MASHNELGKTGEDIAKQYLEASGYEVLDENWTFGKAEVDLIVYKNGIMVFVEVKTRTSVAFGQPEEFVHKAKQKQMELASAEYIALMNHQNDIRFDIIAITFEKNKNYNLNHIEDAFWPED</sequence>
<dbReference type="InterPro" id="IPR011335">
    <property type="entry name" value="Restrct_endonuc-II-like"/>
</dbReference>
<dbReference type="SUPFAM" id="SSF52980">
    <property type="entry name" value="Restriction endonuclease-like"/>
    <property type="match status" value="1"/>
</dbReference>
<dbReference type="RefSeq" id="WP_010599081.1">
    <property type="nucleotide sequence ID" value="NZ_JAPJUH010000004.1"/>
</dbReference>
<dbReference type="NCBIfam" id="NF009150">
    <property type="entry name" value="PRK12497.1-3"/>
    <property type="match status" value="1"/>
</dbReference>
<reference evidence="3" key="1">
    <citation type="submission" date="2022-11" db="EMBL/GenBank/DDBJ databases">
        <authorList>
            <person name="Graham C."/>
            <person name="Newman J.D."/>
        </authorList>
    </citation>
    <scope>NUCLEOTIDE SEQUENCE</scope>
    <source>
        <strain evidence="3">DSM 19486</strain>
    </source>
</reference>
<accession>A0A9X3I9F7</accession>
<comment type="similarity">
    <text evidence="1 2">Belongs to the UPF0102 family.</text>
</comment>
<dbReference type="Proteomes" id="UP001142592">
    <property type="component" value="Unassembled WGS sequence"/>
</dbReference>
<dbReference type="InterPro" id="IPR011856">
    <property type="entry name" value="tRNA_endonuc-like_dom_sf"/>
</dbReference>
<evidence type="ECO:0000313" key="4">
    <source>
        <dbReference type="Proteomes" id="UP001142592"/>
    </source>
</evidence>
<dbReference type="NCBIfam" id="NF009154">
    <property type="entry name" value="PRK12497.3-3"/>
    <property type="match status" value="1"/>
</dbReference>
<dbReference type="Gene3D" id="3.40.1350.10">
    <property type="match status" value="1"/>
</dbReference>
<evidence type="ECO:0000256" key="2">
    <source>
        <dbReference type="HAMAP-Rule" id="MF_00048"/>
    </source>
</evidence>
<dbReference type="HAMAP" id="MF_00048">
    <property type="entry name" value="UPF0102"/>
    <property type="match status" value="1"/>
</dbReference>
<evidence type="ECO:0000313" key="3">
    <source>
        <dbReference type="EMBL" id="MCX3265812.1"/>
    </source>
</evidence>
<dbReference type="InterPro" id="IPR003509">
    <property type="entry name" value="UPF0102_YraN-like"/>
</dbReference>
<name>A0A9X3I9F7_9SPHI</name>
<dbReference type="GO" id="GO:0003676">
    <property type="term" value="F:nucleic acid binding"/>
    <property type="evidence" value="ECO:0007669"/>
    <property type="project" value="InterPro"/>
</dbReference>
<dbReference type="AlphaFoldDB" id="A0A9X3I9F7"/>